<dbReference type="InterPro" id="IPR036390">
    <property type="entry name" value="WH_DNA-bd_sf"/>
</dbReference>
<gene>
    <name evidence="7" type="primary">hop2</name>
</gene>
<dbReference type="Gene3D" id="1.10.10.10">
    <property type="entry name" value="Winged helix-like DNA-binding domain superfamily/Winged helix DNA-binding domain"/>
    <property type="match status" value="1"/>
</dbReference>
<dbReference type="AlphaFoldDB" id="A0A0G2UUZ5"/>
<dbReference type="PANTHER" id="PTHR15938:SF0">
    <property type="entry name" value="HOMOLOGOUS-PAIRING PROTEIN 2 HOMOLOG"/>
    <property type="match status" value="1"/>
</dbReference>
<evidence type="ECO:0000313" key="7">
    <source>
        <dbReference type="EMBL" id="AKI32519.1"/>
    </source>
</evidence>
<dbReference type="GO" id="GO:0000794">
    <property type="term" value="C:condensed nuclear chromosome"/>
    <property type="evidence" value="ECO:0007669"/>
    <property type="project" value="TreeGrafter"/>
</dbReference>
<feature type="domain" description="Homologous-pairing protein 2 winged helix" evidence="6">
    <location>
        <begin position="3"/>
        <end position="63"/>
    </location>
</feature>
<reference evidence="7" key="1">
    <citation type="submission" date="2014-12" db="EMBL/GenBank/DDBJ databases">
        <title>Meiotic genes and sexual reproduction in the green algal class Trebouxiophyceae (Chlorophyta).</title>
        <authorList>
            <person name="Fucikova K."/>
            <person name="Pazoutova M."/>
            <person name="Rindi F."/>
        </authorList>
    </citation>
    <scope>NUCLEOTIDE SEQUENCE</scope>
    <source>
        <strain evidence="7">SAG 8.88</strain>
    </source>
</reference>
<dbReference type="EMBL" id="KP259570">
    <property type="protein sequence ID" value="AKI32519.1"/>
    <property type="molecule type" value="Genomic_DNA"/>
</dbReference>
<evidence type="ECO:0000256" key="1">
    <source>
        <dbReference type="ARBA" id="ARBA00004123"/>
    </source>
</evidence>
<organism evidence="7">
    <name type="scientific">Gloeotilopsis sterilis</name>
    <name type="common">Green alga</name>
    <dbReference type="NCBI Taxonomy" id="160069"/>
    <lineage>
        <taxon>Eukaryota</taxon>
        <taxon>Viridiplantae</taxon>
        <taxon>Chlorophyta</taxon>
        <taxon>core chlorophytes</taxon>
        <taxon>Ulvophyceae</taxon>
        <taxon>OUU clade</taxon>
        <taxon>Ulotrichales</taxon>
        <taxon>Ulotrichaceae</taxon>
        <taxon>Gloeotilopsis</taxon>
    </lineage>
</organism>
<comment type="subcellular location">
    <subcellularLocation>
        <location evidence="1">Nucleus</location>
    </subcellularLocation>
</comment>
<evidence type="ECO:0000256" key="5">
    <source>
        <dbReference type="ARBA" id="ARBA00023254"/>
    </source>
</evidence>
<keyword evidence="4" id="KW-0539">Nucleus</keyword>
<comment type="similarity">
    <text evidence="2">Belongs to the HOP2 family.</text>
</comment>
<dbReference type="InterPro" id="IPR036388">
    <property type="entry name" value="WH-like_DNA-bd_sf"/>
</dbReference>
<protein>
    <submittedName>
        <fullName evidence="7">Homologous-pairing protein 2</fullName>
    </submittedName>
</protein>
<dbReference type="PANTHER" id="PTHR15938">
    <property type="entry name" value="TBP-1 INTERACTING PROTEIN"/>
    <property type="match status" value="1"/>
</dbReference>
<dbReference type="GO" id="GO:0000709">
    <property type="term" value="P:meiotic joint molecule formation"/>
    <property type="evidence" value="ECO:0007669"/>
    <property type="project" value="TreeGrafter"/>
</dbReference>
<keyword evidence="5" id="KW-0469">Meiosis</keyword>
<dbReference type="GO" id="GO:0120230">
    <property type="term" value="F:recombinase activator activity"/>
    <property type="evidence" value="ECO:0007669"/>
    <property type="project" value="TreeGrafter"/>
</dbReference>
<keyword evidence="3" id="KW-0233">DNA recombination</keyword>
<dbReference type="GO" id="GO:0010774">
    <property type="term" value="P:meiotic strand invasion involved in reciprocal meiotic recombination"/>
    <property type="evidence" value="ECO:0007669"/>
    <property type="project" value="TreeGrafter"/>
</dbReference>
<name>A0A0G2UUZ5_GLOST</name>
<sequence>MQDEEQVLQFMVQQNRPYSVQGVHDMLASKGAKKAQVQKQLAALAEQGKINCKEFGKTQIYFALQDDLALLSKEVI</sequence>
<dbReference type="GO" id="GO:0007129">
    <property type="term" value="P:homologous chromosome pairing at meiosis"/>
    <property type="evidence" value="ECO:0007669"/>
    <property type="project" value="TreeGrafter"/>
</dbReference>
<evidence type="ECO:0000256" key="2">
    <source>
        <dbReference type="ARBA" id="ARBA00007922"/>
    </source>
</evidence>
<evidence type="ECO:0000256" key="4">
    <source>
        <dbReference type="ARBA" id="ARBA00023242"/>
    </source>
</evidence>
<dbReference type="SUPFAM" id="SSF46785">
    <property type="entry name" value="Winged helix' DNA-binding domain"/>
    <property type="match status" value="1"/>
</dbReference>
<dbReference type="GO" id="GO:0003690">
    <property type="term" value="F:double-stranded DNA binding"/>
    <property type="evidence" value="ECO:0007669"/>
    <property type="project" value="TreeGrafter"/>
</dbReference>
<feature type="non-terminal residue" evidence="7">
    <location>
        <position position="76"/>
    </location>
</feature>
<dbReference type="GO" id="GO:0120231">
    <property type="term" value="C:DNA recombinase auxiliary factor complex"/>
    <property type="evidence" value="ECO:0007669"/>
    <property type="project" value="TreeGrafter"/>
</dbReference>
<dbReference type="InterPro" id="IPR010776">
    <property type="entry name" value="Hop2_WH_dom"/>
</dbReference>
<evidence type="ECO:0000259" key="6">
    <source>
        <dbReference type="Pfam" id="PF07106"/>
    </source>
</evidence>
<evidence type="ECO:0000256" key="3">
    <source>
        <dbReference type="ARBA" id="ARBA00023172"/>
    </source>
</evidence>
<proteinExistence type="inferred from homology"/>
<dbReference type="Pfam" id="PF07106">
    <property type="entry name" value="WHD_TBPIP"/>
    <property type="match status" value="1"/>
</dbReference>
<accession>A0A0G2UUZ5</accession>